<evidence type="ECO:0000259" key="5">
    <source>
        <dbReference type="Pfam" id="PF05057"/>
    </source>
</evidence>
<gene>
    <name evidence="6" type="ORF">EHS24_005761</name>
</gene>
<dbReference type="EMBL" id="RSCE01000003">
    <property type="protein sequence ID" value="RSH84249.1"/>
    <property type="molecule type" value="Genomic_DNA"/>
</dbReference>
<keyword evidence="7" id="KW-1185">Reference proteome</keyword>
<dbReference type="RefSeq" id="XP_028477697.1">
    <property type="nucleotide sequence ID" value="XM_028621245.1"/>
</dbReference>
<dbReference type="OrthoDB" id="273452at2759"/>
<keyword evidence="3" id="KW-1133">Transmembrane helix</keyword>
<dbReference type="InterPro" id="IPR044294">
    <property type="entry name" value="Lipase-like"/>
</dbReference>
<evidence type="ECO:0000313" key="6">
    <source>
        <dbReference type="EMBL" id="RSH84249.1"/>
    </source>
</evidence>
<evidence type="ECO:0000256" key="3">
    <source>
        <dbReference type="SAM" id="Phobius"/>
    </source>
</evidence>
<protein>
    <recommendedName>
        <fullName evidence="5">DUF676 domain-containing protein</fullName>
    </recommendedName>
</protein>
<dbReference type="InterPro" id="IPR007751">
    <property type="entry name" value="DUF676_lipase-like"/>
</dbReference>
<dbReference type="Proteomes" id="UP000279236">
    <property type="component" value="Unassembled WGS sequence"/>
</dbReference>
<dbReference type="GeneID" id="39590304"/>
<dbReference type="PANTHER" id="PTHR12482">
    <property type="entry name" value="LIPASE ROG1-RELATED-RELATED"/>
    <property type="match status" value="1"/>
</dbReference>
<comment type="caution">
    <text evidence="6">The sequence shown here is derived from an EMBL/GenBank/DDBJ whole genome shotgun (WGS) entry which is preliminary data.</text>
</comment>
<feature type="signal peptide" evidence="4">
    <location>
        <begin position="1"/>
        <end position="18"/>
    </location>
</feature>
<evidence type="ECO:0000256" key="1">
    <source>
        <dbReference type="ARBA" id="ARBA00007920"/>
    </source>
</evidence>
<keyword evidence="3" id="KW-0812">Transmembrane</keyword>
<feature type="region of interest" description="Disordered" evidence="2">
    <location>
        <begin position="33"/>
        <end position="69"/>
    </location>
</feature>
<name>A0A427XZI2_9TREE</name>
<organism evidence="6 7">
    <name type="scientific">Apiotrichum porosum</name>
    <dbReference type="NCBI Taxonomy" id="105984"/>
    <lineage>
        <taxon>Eukaryota</taxon>
        <taxon>Fungi</taxon>
        <taxon>Dikarya</taxon>
        <taxon>Basidiomycota</taxon>
        <taxon>Agaricomycotina</taxon>
        <taxon>Tremellomycetes</taxon>
        <taxon>Trichosporonales</taxon>
        <taxon>Trichosporonaceae</taxon>
        <taxon>Apiotrichum</taxon>
    </lineage>
</organism>
<evidence type="ECO:0000256" key="2">
    <source>
        <dbReference type="SAM" id="MobiDB-lite"/>
    </source>
</evidence>
<feature type="domain" description="DUF676" evidence="5">
    <location>
        <begin position="77"/>
        <end position="247"/>
    </location>
</feature>
<sequence length="521" mass="57284">MTTSKDVHLFLLIHGLWAARTELEAAWAASLGDDSAAQTPPDNGSPLITPAHSPDAEPTNPFTHTHSFMPQAPASAGEELVVVVAEGMTSQLTYDGIDVCASRVAWEVDQHVARLEADGRRVAKFSVMGYSLGGLVARYLVGLLNARSPSFFNKHAPVSFTTIATPHLGIPRYNTFLSVCVTFLGSKLLSRSGNQIHVVDKYSKEDPRPVLEIMADPKQVFHKGLAKFDGVHIYASVVNDATVPYPSAAIETSDHFAQWAERGLKVAADEAGIVSDWYYPVSDKKLKKKWAHKMGTLPPTLRFRWPLNYIILALFPLLVPLLFILIVLRFSLDTTRSRLRLQGLARTGTPHNAEHKLGADIVSPIPSPNGMGIDALRNAIRAVERNLEQDLIQAAEYDFGLGDTSSAAIKTIYKPGKHQYAMSSSEDSSYEDDDADTAPLLPLQPTVLARLTDPQLRMAYYLNQLQPIKHLAWFPDVANSHAVIIVRDPGRFPVHERGRGVLKHWARVVTHAAVQAQGTTH</sequence>
<dbReference type="PANTHER" id="PTHR12482:SF62">
    <property type="entry name" value="LIPASE ROG1-RELATED"/>
    <property type="match status" value="1"/>
</dbReference>
<evidence type="ECO:0000313" key="7">
    <source>
        <dbReference type="Proteomes" id="UP000279236"/>
    </source>
</evidence>
<feature type="chain" id="PRO_5019319607" description="DUF676 domain-containing protein" evidence="4">
    <location>
        <begin position="19"/>
        <end position="521"/>
    </location>
</feature>
<proteinExistence type="inferred from homology"/>
<reference evidence="6 7" key="1">
    <citation type="submission" date="2018-11" db="EMBL/GenBank/DDBJ databases">
        <title>Genome sequence of Apiotrichum porosum DSM 27194.</title>
        <authorList>
            <person name="Aliyu H."/>
            <person name="Gorte O."/>
            <person name="Ochsenreither K."/>
        </authorList>
    </citation>
    <scope>NUCLEOTIDE SEQUENCE [LARGE SCALE GENOMIC DNA]</scope>
    <source>
        <strain evidence="6 7">DSM 27194</strain>
    </source>
</reference>
<accession>A0A427XZI2</accession>
<feature type="transmembrane region" description="Helical" evidence="3">
    <location>
        <begin position="309"/>
        <end position="332"/>
    </location>
</feature>
<dbReference type="InterPro" id="IPR029058">
    <property type="entry name" value="AB_hydrolase_fold"/>
</dbReference>
<dbReference type="Gene3D" id="3.40.50.1820">
    <property type="entry name" value="alpha/beta hydrolase"/>
    <property type="match status" value="1"/>
</dbReference>
<keyword evidence="4" id="KW-0732">Signal</keyword>
<dbReference type="Pfam" id="PF05057">
    <property type="entry name" value="DUF676"/>
    <property type="match status" value="1"/>
</dbReference>
<comment type="similarity">
    <text evidence="1">Belongs to the putative lipase ROG1 family.</text>
</comment>
<dbReference type="AlphaFoldDB" id="A0A427XZI2"/>
<evidence type="ECO:0000256" key="4">
    <source>
        <dbReference type="SAM" id="SignalP"/>
    </source>
</evidence>
<keyword evidence="3" id="KW-0472">Membrane</keyword>
<dbReference type="SUPFAM" id="SSF53474">
    <property type="entry name" value="alpha/beta-Hydrolases"/>
    <property type="match status" value="1"/>
</dbReference>